<organism evidence="1 2">
    <name type="scientific">Caproiciproducens galactitolivorans</name>
    <dbReference type="NCBI Taxonomy" id="642589"/>
    <lineage>
        <taxon>Bacteria</taxon>
        <taxon>Bacillati</taxon>
        <taxon>Bacillota</taxon>
        <taxon>Clostridia</taxon>
        <taxon>Eubacteriales</taxon>
        <taxon>Acutalibacteraceae</taxon>
        <taxon>Caproiciproducens</taxon>
    </lineage>
</organism>
<dbReference type="InterPro" id="IPR027417">
    <property type="entry name" value="P-loop_NTPase"/>
</dbReference>
<dbReference type="Pfam" id="PF03237">
    <property type="entry name" value="Terminase_6N"/>
    <property type="match status" value="1"/>
</dbReference>
<reference evidence="1 2" key="1">
    <citation type="submission" date="2019-04" db="EMBL/GenBank/DDBJ databases">
        <authorList>
            <person name="Poehlein A."/>
            <person name="Bengelsdorf F.R."/>
            <person name="Duerre P."/>
            <person name="Daniel R."/>
        </authorList>
    </citation>
    <scope>NUCLEOTIDE SEQUENCE [LARGE SCALE GENOMIC DNA]</scope>
    <source>
        <strain evidence="1 2">BS-1</strain>
    </source>
</reference>
<dbReference type="RefSeq" id="WP_135657483.1">
    <property type="nucleotide sequence ID" value="NZ_SRMQ01000002.1"/>
</dbReference>
<dbReference type="EMBL" id="SRMQ01000002">
    <property type="protein sequence ID" value="TGJ77185.1"/>
    <property type="molecule type" value="Genomic_DNA"/>
</dbReference>
<keyword evidence="2" id="KW-1185">Reference proteome</keyword>
<proteinExistence type="predicted"/>
<dbReference type="Proteomes" id="UP000297714">
    <property type="component" value="Unassembled WGS sequence"/>
</dbReference>
<protein>
    <submittedName>
        <fullName evidence="1">Terminase-like family protein</fullName>
    </submittedName>
</protein>
<dbReference type="Gene3D" id="3.40.50.300">
    <property type="entry name" value="P-loop containing nucleotide triphosphate hydrolases"/>
    <property type="match status" value="1"/>
</dbReference>
<dbReference type="Gene3D" id="3.30.420.280">
    <property type="match status" value="1"/>
</dbReference>
<dbReference type="InterPro" id="IPR006437">
    <property type="entry name" value="Phage_terminase_lsu"/>
</dbReference>
<sequence length="418" mass="47513">MGIKKFSEKQLQALSWWCPGSPYANRDAVICDGAVRSGKTLCLGISFVAWALCCFQNRSFAFCGKTIRSLKRNLITTLLPALQDAGFRCRMAAAENRMDISLGKNENRFYLFGGKDEGSPALIQGMTLSGVLFDEVALMPRSFVEQALARCSVEGSKFWFNCNPENPQHWFYREWILKTEQKNALYLHFTMEDNPSLSPEIRARYRGLYAGTFYERFVLGRWVAAQGLVYPFMTDSMFCDAPHGCGRFRVSCDYGTVNPCSIGLWGEKDGVWYRVDEYYFDSRSAGIQRTDEEHYAGLEQLCGGREIESVTVDPSAASFMEVIRRHGKYHVVPAHNDVLYGIRRVSVALKQGDIKICRNCTDAVREFGLYRWNDDKNRDAPVKENDHAMDDIRYFVTTLLLREDAFFAVAAPRGKGEP</sequence>
<name>A0A4Z0YCM4_9FIRM</name>
<dbReference type="OrthoDB" id="4498710at2"/>
<dbReference type="NCBIfam" id="TIGR01547">
    <property type="entry name" value="phage_term_2"/>
    <property type="match status" value="1"/>
</dbReference>
<dbReference type="AlphaFoldDB" id="A0A4Z0YCM4"/>
<comment type="caution">
    <text evidence="1">The sequence shown here is derived from an EMBL/GenBank/DDBJ whole genome shotgun (WGS) entry which is preliminary data.</text>
</comment>
<evidence type="ECO:0000313" key="2">
    <source>
        <dbReference type="Proteomes" id="UP000297714"/>
    </source>
</evidence>
<gene>
    <name evidence="1" type="ORF">CAGA_05530</name>
</gene>
<evidence type="ECO:0000313" key="1">
    <source>
        <dbReference type="EMBL" id="TGJ77185.1"/>
    </source>
</evidence>
<accession>A0A4Z0YCM4</accession>